<comment type="subcellular location">
    <subcellularLocation>
        <location evidence="6">Cytoplasm</location>
    </subcellularLocation>
</comment>
<evidence type="ECO:0000256" key="2">
    <source>
        <dbReference type="ARBA" id="ARBA00022650"/>
    </source>
</evidence>
<keyword evidence="6" id="KW-0963">Cytoplasm</keyword>
<evidence type="ECO:0000256" key="9">
    <source>
        <dbReference type="RuleBase" id="RU003903"/>
    </source>
</evidence>
<organism evidence="12 13">
    <name type="scientific">Tetzosporium hominis</name>
    <dbReference type="NCBI Taxonomy" id="2020506"/>
    <lineage>
        <taxon>Bacteria</taxon>
        <taxon>Bacillati</taxon>
        <taxon>Bacillota</taxon>
        <taxon>Bacilli</taxon>
        <taxon>Bacillales</taxon>
        <taxon>Caryophanaceae</taxon>
        <taxon>Tetzosporium</taxon>
    </lineage>
</organism>
<dbReference type="NCBIfam" id="TIGR00112">
    <property type="entry name" value="proC"/>
    <property type="match status" value="1"/>
</dbReference>
<sequence length="278" mass="29582">MKIVFFGAGSMAEALISGWVHSPTLPPLSLYVTNKSDHATLKRLEATYDTSCVVDHPESIETADFVVLAMKPKDVKEAFPAIRPQISAHTTVISVIAGIDMELLETAFPGHAIVRAMPNTSATIGKSATVLSTNNLVSASTLNFVTQLFEAIGTVAVMPDHQMHAVTAVSGSGPAYVYYVTELLQQAAKERGLPDDEAESLVLQTLEGAVAMLRETKEKPATLRQRVTSPGGTTEAGLRQMKQLGIETAISKGIAAATTQSHILGQAVKDVMLPSRKS</sequence>
<dbReference type="GO" id="GO:0005737">
    <property type="term" value="C:cytoplasm"/>
    <property type="evidence" value="ECO:0007669"/>
    <property type="project" value="UniProtKB-SubCell"/>
</dbReference>
<evidence type="ECO:0000256" key="5">
    <source>
        <dbReference type="ARBA" id="ARBA00058118"/>
    </source>
</evidence>
<dbReference type="GO" id="GO:0004735">
    <property type="term" value="F:pyrroline-5-carboxylate reductase activity"/>
    <property type="evidence" value="ECO:0007669"/>
    <property type="project" value="UniProtKB-UniRule"/>
</dbReference>
<evidence type="ECO:0000256" key="4">
    <source>
        <dbReference type="ARBA" id="ARBA00023002"/>
    </source>
</evidence>
<dbReference type="Gene3D" id="3.40.50.720">
    <property type="entry name" value="NAD(P)-binding Rossmann-like Domain"/>
    <property type="match status" value="1"/>
</dbReference>
<comment type="catalytic activity">
    <reaction evidence="6">
        <text>L-proline + NAD(+) = (S)-1-pyrroline-5-carboxylate + NADH + 2 H(+)</text>
        <dbReference type="Rhea" id="RHEA:14105"/>
        <dbReference type="ChEBI" id="CHEBI:15378"/>
        <dbReference type="ChEBI" id="CHEBI:17388"/>
        <dbReference type="ChEBI" id="CHEBI:57540"/>
        <dbReference type="ChEBI" id="CHEBI:57945"/>
        <dbReference type="ChEBI" id="CHEBI:60039"/>
        <dbReference type="EC" id="1.5.1.2"/>
    </reaction>
</comment>
<dbReference type="PROSITE" id="PS00521">
    <property type="entry name" value="P5CR"/>
    <property type="match status" value="1"/>
</dbReference>
<dbReference type="Pfam" id="PF03807">
    <property type="entry name" value="F420_oxidored"/>
    <property type="match status" value="1"/>
</dbReference>
<comment type="pathway">
    <text evidence="6 9">Amino-acid biosynthesis; L-proline biosynthesis; L-proline from L-glutamate 5-semialdehyde: step 1/1.</text>
</comment>
<dbReference type="PIRSF" id="PIRSF000193">
    <property type="entry name" value="Pyrrol-5-carb_rd"/>
    <property type="match status" value="1"/>
</dbReference>
<feature type="binding site" evidence="8">
    <location>
        <begin position="69"/>
        <end position="72"/>
    </location>
    <ligand>
        <name>NADP(+)</name>
        <dbReference type="ChEBI" id="CHEBI:58349"/>
    </ligand>
</feature>
<dbReference type="UniPathway" id="UPA00098">
    <property type="reaction ID" value="UER00361"/>
</dbReference>
<dbReference type="PANTHER" id="PTHR11645:SF49">
    <property type="entry name" value="PYRROLINE-5-CARBOXYLATE REDUCTASE 1"/>
    <property type="match status" value="1"/>
</dbReference>
<evidence type="ECO:0000313" key="13">
    <source>
        <dbReference type="Proteomes" id="UP000217065"/>
    </source>
</evidence>
<dbReference type="SUPFAM" id="SSF48179">
    <property type="entry name" value="6-phosphogluconate dehydrogenase C-terminal domain-like"/>
    <property type="match status" value="1"/>
</dbReference>
<dbReference type="GO" id="GO:0055129">
    <property type="term" value="P:L-proline biosynthetic process"/>
    <property type="evidence" value="ECO:0007669"/>
    <property type="project" value="UniProtKB-UniRule"/>
</dbReference>
<dbReference type="EMBL" id="NOKQ01000187">
    <property type="protein sequence ID" value="OZS78775.1"/>
    <property type="molecule type" value="Genomic_DNA"/>
</dbReference>
<keyword evidence="2 6" id="KW-0641">Proline biosynthesis</keyword>
<protein>
    <recommendedName>
        <fullName evidence="6 7">Pyrroline-5-carboxylate reductase</fullName>
        <shortName evidence="6">P5C reductase</shortName>
        <shortName evidence="6">P5CR</shortName>
        <ecNumber evidence="6 7">1.5.1.2</ecNumber>
    </recommendedName>
    <alternativeName>
        <fullName evidence="6">PCA reductase</fullName>
    </alternativeName>
</protein>
<evidence type="ECO:0000256" key="7">
    <source>
        <dbReference type="NCBIfam" id="TIGR00112"/>
    </source>
</evidence>
<dbReference type="SUPFAM" id="SSF51735">
    <property type="entry name" value="NAD(P)-binding Rossmann-fold domains"/>
    <property type="match status" value="1"/>
</dbReference>
<keyword evidence="4 6" id="KW-0560">Oxidoreductase</keyword>
<evidence type="ECO:0000256" key="6">
    <source>
        <dbReference type="HAMAP-Rule" id="MF_01925"/>
    </source>
</evidence>
<comment type="similarity">
    <text evidence="1 6 9">Belongs to the pyrroline-5-carboxylate reductase family.</text>
</comment>
<dbReference type="HAMAP" id="MF_01925">
    <property type="entry name" value="P5C_reductase"/>
    <property type="match status" value="1"/>
</dbReference>
<gene>
    <name evidence="6 12" type="primary">proC</name>
    <name evidence="12" type="ORF">CF394_04350</name>
</gene>
<dbReference type="InterPro" id="IPR053790">
    <property type="entry name" value="P5CR-like_CS"/>
</dbReference>
<dbReference type="Pfam" id="PF14748">
    <property type="entry name" value="P5CR_dimer"/>
    <property type="match status" value="1"/>
</dbReference>
<dbReference type="InterPro" id="IPR028939">
    <property type="entry name" value="P5C_Rdtase_cat_N"/>
</dbReference>
<accession>A0A264W5E2</accession>
<reference evidence="12 13" key="1">
    <citation type="submission" date="2017-07" db="EMBL/GenBank/DDBJ databases">
        <title>Tetzosporium hominis gen.nov. sp.nov.</title>
        <authorList>
            <person name="Tetz G."/>
            <person name="Tetz V."/>
        </authorList>
    </citation>
    <scope>NUCLEOTIDE SEQUENCE [LARGE SCALE GENOMIC DNA]</scope>
    <source>
        <strain evidence="12 13">VT-49</strain>
    </source>
</reference>
<dbReference type="FunFam" id="1.10.3730.10:FF:000001">
    <property type="entry name" value="Pyrroline-5-carboxylate reductase"/>
    <property type="match status" value="1"/>
</dbReference>
<feature type="domain" description="Pyrroline-5-carboxylate reductase catalytic N-terminal" evidence="10">
    <location>
        <begin position="2"/>
        <end position="98"/>
    </location>
</feature>
<comment type="function">
    <text evidence="5 6">Catalyzes the reduction of 1-pyrroline-5-carboxylate (PCA) to L-proline.</text>
</comment>
<dbReference type="PANTHER" id="PTHR11645">
    <property type="entry name" value="PYRROLINE-5-CARBOXYLATE REDUCTASE"/>
    <property type="match status" value="1"/>
</dbReference>
<dbReference type="RefSeq" id="WP_094942009.1">
    <property type="nucleotide sequence ID" value="NZ_NOKQ01000187.1"/>
</dbReference>
<dbReference type="OrthoDB" id="9805754at2"/>
<dbReference type="Proteomes" id="UP000217065">
    <property type="component" value="Unassembled WGS sequence"/>
</dbReference>
<evidence type="ECO:0000313" key="12">
    <source>
        <dbReference type="EMBL" id="OZS78775.1"/>
    </source>
</evidence>
<evidence type="ECO:0000256" key="3">
    <source>
        <dbReference type="ARBA" id="ARBA00022857"/>
    </source>
</evidence>
<evidence type="ECO:0000259" key="11">
    <source>
        <dbReference type="Pfam" id="PF14748"/>
    </source>
</evidence>
<evidence type="ECO:0000256" key="1">
    <source>
        <dbReference type="ARBA" id="ARBA00005525"/>
    </source>
</evidence>
<comment type="caution">
    <text evidence="12">The sequence shown here is derived from an EMBL/GenBank/DDBJ whole genome shotgun (WGS) entry which is preliminary data.</text>
</comment>
<dbReference type="InterPro" id="IPR000304">
    <property type="entry name" value="Pyrroline-COOH_reductase"/>
</dbReference>
<dbReference type="AlphaFoldDB" id="A0A264W5E2"/>
<dbReference type="Gene3D" id="1.10.3730.10">
    <property type="entry name" value="ProC C-terminal domain-like"/>
    <property type="match status" value="1"/>
</dbReference>
<keyword evidence="3 6" id="KW-0521">NADP</keyword>
<comment type="catalytic activity">
    <reaction evidence="6 9">
        <text>L-proline + NADP(+) = (S)-1-pyrroline-5-carboxylate + NADPH + 2 H(+)</text>
        <dbReference type="Rhea" id="RHEA:14109"/>
        <dbReference type="ChEBI" id="CHEBI:15378"/>
        <dbReference type="ChEBI" id="CHEBI:17388"/>
        <dbReference type="ChEBI" id="CHEBI:57783"/>
        <dbReference type="ChEBI" id="CHEBI:58349"/>
        <dbReference type="ChEBI" id="CHEBI:60039"/>
        <dbReference type="EC" id="1.5.1.2"/>
    </reaction>
</comment>
<name>A0A264W5E2_9BACL</name>
<dbReference type="EC" id="1.5.1.2" evidence="6 7"/>
<evidence type="ECO:0000256" key="8">
    <source>
        <dbReference type="PIRSR" id="PIRSR000193-1"/>
    </source>
</evidence>
<keyword evidence="6 9" id="KW-0028">Amino-acid biosynthesis</keyword>
<proteinExistence type="inferred from homology"/>
<feature type="domain" description="Pyrroline-5-carboxylate reductase dimerisation" evidence="11">
    <location>
        <begin position="161"/>
        <end position="261"/>
    </location>
</feature>
<keyword evidence="13" id="KW-1185">Reference proteome</keyword>
<dbReference type="InterPro" id="IPR008927">
    <property type="entry name" value="6-PGluconate_DH-like_C_sf"/>
</dbReference>
<dbReference type="InterPro" id="IPR029036">
    <property type="entry name" value="P5CR_dimer"/>
</dbReference>
<evidence type="ECO:0000259" key="10">
    <source>
        <dbReference type="Pfam" id="PF03807"/>
    </source>
</evidence>
<dbReference type="InterPro" id="IPR036291">
    <property type="entry name" value="NAD(P)-bd_dom_sf"/>
</dbReference>